<sequence length="81" mass="9546">MGVNFAPLTSRVASKEWRLHNPGVQRYEEKPSLNHFFLRNNFPLSVPLIRCWLFDSNFREFTVVFCKGKVDSTSRSDQMKH</sequence>
<accession>A0AAV4QLN6</accession>
<dbReference type="EMBL" id="BPLQ01004584">
    <property type="protein sequence ID" value="GIY09152.1"/>
    <property type="molecule type" value="Genomic_DNA"/>
</dbReference>
<comment type="caution">
    <text evidence="1">The sequence shown here is derived from an EMBL/GenBank/DDBJ whole genome shotgun (WGS) entry which is preliminary data.</text>
</comment>
<proteinExistence type="predicted"/>
<keyword evidence="2" id="KW-1185">Reference proteome</keyword>
<gene>
    <name evidence="1" type="ORF">CDAR_535131</name>
</gene>
<evidence type="ECO:0000313" key="2">
    <source>
        <dbReference type="Proteomes" id="UP001054837"/>
    </source>
</evidence>
<dbReference type="AlphaFoldDB" id="A0AAV4QLN6"/>
<dbReference type="Proteomes" id="UP001054837">
    <property type="component" value="Unassembled WGS sequence"/>
</dbReference>
<evidence type="ECO:0000313" key="1">
    <source>
        <dbReference type="EMBL" id="GIY09152.1"/>
    </source>
</evidence>
<protein>
    <submittedName>
        <fullName evidence="1">Uncharacterized protein</fullName>
    </submittedName>
</protein>
<name>A0AAV4QLN6_9ARAC</name>
<organism evidence="1 2">
    <name type="scientific">Caerostris darwini</name>
    <dbReference type="NCBI Taxonomy" id="1538125"/>
    <lineage>
        <taxon>Eukaryota</taxon>
        <taxon>Metazoa</taxon>
        <taxon>Ecdysozoa</taxon>
        <taxon>Arthropoda</taxon>
        <taxon>Chelicerata</taxon>
        <taxon>Arachnida</taxon>
        <taxon>Araneae</taxon>
        <taxon>Araneomorphae</taxon>
        <taxon>Entelegynae</taxon>
        <taxon>Araneoidea</taxon>
        <taxon>Araneidae</taxon>
        <taxon>Caerostris</taxon>
    </lineage>
</organism>
<reference evidence="1 2" key="1">
    <citation type="submission" date="2021-06" db="EMBL/GenBank/DDBJ databases">
        <title>Caerostris darwini draft genome.</title>
        <authorList>
            <person name="Kono N."/>
            <person name="Arakawa K."/>
        </authorList>
    </citation>
    <scope>NUCLEOTIDE SEQUENCE [LARGE SCALE GENOMIC DNA]</scope>
</reference>